<dbReference type="Gene3D" id="1.10.287.950">
    <property type="entry name" value="Methyl-accepting chemotaxis protein"/>
    <property type="match status" value="1"/>
</dbReference>
<dbReference type="Gene3D" id="1.10.8.500">
    <property type="entry name" value="HAMP domain in histidine kinase"/>
    <property type="match status" value="1"/>
</dbReference>
<dbReference type="CDD" id="cd11386">
    <property type="entry name" value="MCP_signal"/>
    <property type="match status" value="1"/>
</dbReference>
<dbReference type="Pfam" id="PF00015">
    <property type="entry name" value="MCPsignal"/>
    <property type="match status" value="1"/>
</dbReference>
<organism evidence="8">
    <name type="scientific">Alsobacter sp. KACC 23698</name>
    <dbReference type="NCBI Taxonomy" id="3149229"/>
    <lineage>
        <taxon>Bacteria</taxon>
        <taxon>Pseudomonadati</taxon>
        <taxon>Pseudomonadota</taxon>
        <taxon>Alphaproteobacteria</taxon>
        <taxon>Hyphomicrobiales</taxon>
        <taxon>Alsobacteraceae</taxon>
        <taxon>Alsobacter</taxon>
    </lineage>
</organism>
<dbReference type="PROSITE" id="PS50885">
    <property type="entry name" value="HAMP"/>
    <property type="match status" value="2"/>
</dbReference>
<dbReference type="InterPro" id="IPR004090">
    <property type="entry name" value="Chemotax_Me-accpt_rcpt"/>
</dbReference>
<dbReference type="Pfam" id="PF18947">
    <property type="entry name" value="HAMP_2"/>
    <property type="match status" value="1"/>
</dbReference>
<sequence>MMFNSLNIGQKLGIQAALGVVLALGLTANQQWSSRKVDALTTQSERSETLVRSVQQAEEAFAKVQILNRDIRLAATVEQVEKAAAALPALKATGAEFLDQALASATIEANRKRLVEIRSDFDRYAQSVAEVAAVQTERTAELRNQVETASQWDRQLAAALAAAEKADPVTKGDIELGLRRAHDAVMTARAAMWRYEATGEEALRATMTEGFSGVAGDLERLQSFLSEPNLADAMGKLPGVVGKLRAIVDRCVVLRDAQAKIVAERSSPLRIHIGDLLGQVRAAVKERDERVAQELHSATAIGDAMGLGLAALLLIYMVANALSGMLGVARPISRIAGVLEKLVAGDRGVEVPYVERNDEVGAAARAALAFRENLVRTAALEADERAAAARQAEAAKIMTEVVEQVSAVVAASAEGDYSQRVGPTRAGPELQALVDGVNAINAAVDQATSEIASVLDSIAGGDLTRTVETRYKGRFGELRGSINETVAKLAETVSTIQTTTVDVAAAATQINTGADDLSRRTEEQASSLEETAATTEELAASVKASAAASNQAVETSQQARKVAHDGGEIVSRAVEAMARIEAASQKITDISSVIDDIAFQTNLLALNAAVEAARAGEAGKGFAVVASEVRTLAQRSSEAAKDITGLINSSTAEVAQGVALVRSAGEALDKIVDASGKVAATVTEISEAAREQANGIDEMSQTVAHMDEMTQQNAALAEESAASASSLTGQIDRLNTLVAGFKTRAGGGVERTRTPPRTEPERLRELAAEAFARPAAPARPAPAARPAQPARPAAGKAAHARPAPKRAASGGWDEF</sequence>
<dbReference type="GO" id="GO:0016020">
    <property type="term" value="C:membrane"/>
    <property type="evidence" value="ECO:0007669"/>
    <property type="project" value="UniProtKB-SubCell"/>
</dbReference>
<evidence type="ECO:0000256" key="1">
    <source>
        <dbReference type="ARBA" id="ARBA00004370"/>
    </source>
</evidence>
<dbReference type="GO" id="GO:0004888">
    <property type="term" value="F:transmembrane signaling receptor activity"/>
    <property type="evidence" value="ECO:0007669"/>
    <property type="project" value="InterPro"/>
</dbReference>
<feature type="domain" description="HAMP" evidence="7">
    <location>
        <begin position="442"/>
        <end position="494"/>
    </location>
</feature>
<dbReference type="FunFam" id="1.10.287.950:FF:000001">
    <property type="entry name" value="Methyl-accepting chemotaxis sensory transducer"/>
    <property type="match status" value="1"/>
</dbReference>
<protein>
    <submittedName>
        <fullName evidence="8">Methyl-accepting chemotaxis protein</fullName>
    </submittedName>
</protein>
<feature type="domain" description="HAMP" evidence="7">
    <location>
        <begin position="326"/>
        <end position="379"/>
    </location>
</feature>
<feature type="domain" description="Methyl-accepting transducer" evidence="6">
    <location>
        <begin position="499"/>
        <end position="728"/>
    </location>
</feature>
<feature type="region of interest" description="Disordered" evidence="5">
    <location>
        <begin position="772"/>
        <end position="815"/>
    </location>
</feature>
<feature type="compositionally biased region" description="Low complexity" evidence="5">
    <location>
        <begin position="524"/>
        <end position="534"/>
    </location>
</feature>
<dbReference type="PANTHER" id="PTHR43531">
    <property type="entry name" value="PROTEIN ICFG"/>
    <property type="match status" value="1"/>
</dbReference>
<name>A0AAU7JG65_9HYPH</name>
<evidence type="ECO:0000259" key="6">
    <source>
        <dbReference type="PROSITE" id="PS50111"/>
    </source>
</evidence>
<dbReference type="SUPFAM" id="SSF58104">
    <property type="entry name" value="Methyl-accepting chemotaxis protein (MCP) signaling domain"/>
    <property type="match status" value="1"/>
</dbReference>
<evidence type="ECO:0000256" key="5">
    <source>
        <dbReference type="SAM" id="MobiDB-lite"/>
    </source>
</evidence>
<dbReference type="SUPFAM" id="SSF158472">
    <property type="entry name" value="HAMP domain-like"/>
    <property type="match status" value="1"/>
</dbReference>
<feature type="compositionally biased region" description="Low complexity" evidence="5">
    <location>
        <begin position="772"/>
        <end position="797"/>
    </location>
</feature>
<evidence type="ECO:0000256" key="3">
    <source>
        <dbReference type="ARBA" id="ARBA00029447"/>
    </source>
</evidence>
<reference evidence="8" key="1">
    <citation type="submission" date="2024-05" db="EMBL/GenBank/DDBJ databases">
        <authorList>
            <person name="Kim S."/>
            <person name="Heo J."/>
            <person name="Choi H."/>
            <person name="Choi Y."/>
            <person name="Kwon S.-W."/>
            <person name="Kim Y."/>
        </authorList>
    </citation>
    <scope>NUCLEOTIDE SEQUENCE</scope>
    <source>
        <strain evidence="8">KACC 23698</strain>
    </source>
</reference>
<evidence type="ECO:0000256" key="4">
    <source>
        <dbReference type="PROSITE-ProRule" id="PRU00284"/>
    </source>
</evidence>
<dbReference type="SMART" id="SM00304">
    <property type="entry name" value="HAMP"/>
    <property type="match status" value="4"/>
</dbReference>
<dbReference type="EMBL" id="CP157484">
    <property type="protein sequence ID" value="XBO39412.1"/>
    <property type="molecule type" value="Genomic_DNA"/>
</dbReference>
<dbReference type="AlphaFoldDB" id="A0AAU7JG65"/>
<comment type="similarity">
    <text evidence="3">Belongs to the methyl-accepting chemotaxis (MCP) protein family.</text>
</comment>
<keyword evidence="4" id="KW-0807">Transducer</keyword>
<evidence type="ECO:0000259" key="7">
    <source>
        <dbReference type="PROSITE" id="PS50885"/>
    </source>
</evidence>
<dbReference type="GO" id="GO:0007165">
    <property type="term" value="P:signal transduction"/>
    <property type="evidence" value="ECO:0007669"/>
    <property type="project" value="UniProtKB-KW"/>
</dbReference>
<evidence type="ECO:0000256" key="2">
    <source>
        <dbReference type="ARBA" id="ARBA00022500"/>
    </source>
</evidence>
<dbReference type="InterPro" id="IPR051310">
    <property type="entry name" value="MCP_chemotaxis"/>
</dbReference>
<dbReference type="PROSITE" id="PS50111">
    <property type="entry name" value="CHEMOTAXIS_TRANSDUC_2"/>
    <property type="match status" value="1"/>
</dbReference>
<dbReference type="PANTHER" id="PTHR43531:SF11">
    <property type="entry name" value="METHYL-ACCEPTING CHEMOTAXIS PROTEIN 3"/>
    <property type="match status" value="1"/>
</dbReference>
<keyword evidence="2" id="KW-0145">Chemotaxis</keyword>
<comment type="subcellular location">
    <subcellularLocation>
        <location evidence="1">Membrane</location>
    </subcellularLocation>
</comment>
<dbReference type="InterPro" id="IPR004089">
    <property type="entry name" value="MCPsignal_dom"/>
</dbReference>
<dbReference type="PRINTS" id="PR00260">
    <property type="entry name" value="CHEMTRNSDUCR"/>
</dbReference>
<dbReference type="RefSeq" id="WP_406856255.1">
    <property type="nucleotide sequence ID" value="NZ_CP157484.1"/>
</dbReference>
<dbReference type="SMART" id="SM00283">
    <property type="entry name" value="MA"/>
    <property type="match status" value="1"/>
</dbReference>
<dbReference type="GO" id="GO:0006935">
    <property type="term" value="P:chemotaxis"/>
    <property type="evidence" value="ECO:0007669"/>
    <property type="project" value="UniProtKB-KW"/>
</dbReference>
<gene>
    <name evidence="8" type="ORF">ABEG18_01090</name>
</gene>
<dbReference type="InterPro" id="IPR003660">
    <property type="entry name" value="HAMP_dom"/>
</dbReference>
<dbReference type="Pfam" id="PF00672">
    <property type="entry name" value="HAMP"/>
    <property type="match status" value="1"/>
</dbReference>
<accession>A0AAU7JG65</accession>
<proteinExistence type="inferred from homology"/>
<feature type="region of interest" description="Disordered" evidence="5">
    <location>
        <begin position="514"/>
        <end position="534"/>
    </location>
</feature>
<evidence type="ECO:0000313" key="8">
    <source>
        <dbReference type="EMBL" id="XBO39412.1"/>
    </source>
</evidence>